<dbReference type="InterPro" id="IPR005467">
    <property type="entry name" value="His_kinase_dom"/>
</dbReference>
<dbReference type="Pfam" id="PF02518">
    <property type="entry name" value="HATPase_c"/>
    <property type="match status" value="1"/>
</dbReference>
<dbReference type="EC" id="2.7.13.3" evidence="2"/>
<keyword evidence="4" id="KW-0808">Transferase</keyword>
<dbReference type="CDD" id="cd16917">
    <property type="entry name" value="HATPase_UhpB-NarQ-NarX-like"/>
    <property type="match status" value="1"/>
</dbReference>
<feature type="transmembrane region" description="Helical" evidence="9">
    <location>
        <begin position="265"/>
        <end position="286"/>
    </location>
</feature>
<evidence type="ECO:0000313" key="12">
    <source>
        <dbReference type="Proteomes" id="UP000272729"/>
    </source>
</evidence>
<dbReference type="InterPro" id="IPR050482">
    <property type="entry name" value="Sensor_HK_TwoCompSys"/>
</dbReference>
<dbReference type="SMART" id="SM00387">
    <property type="entry name" value="HATPase_c"/>
    <property type="match status" value="1"/>
</dbReference>
<feature type="transmembrane region" description="Helical" evidence="9">
    <location>
        <begin position="83"/>
        <end position="100"/>
    </location>
</feature>
<keyword evidence="9" id="KW-1133">Transmembrane helix</keyword>
<keyword evidence="9" id="KW-0472">Membrane</keyword>
<sequence length="692" mass="73881">MAGSIGRAHNAVVPSPPRLAWSVATALGGAGLAVAVATRVVAAAGEHGVVGGLTWVALGIGPLFGVAVWLAHRRPEHPQARRMLLMSTALAVNAGLEVPIRQALAAHGPGRWFWAVNLLYQYTGLVSLVAAVLLLASFPDGVVERPWQARVLRLVWWHLALPPLLLLTRHDLVVDPYLLDPPPVVPSPFTVSWLVPLGGPLESVYLSYYGALALVSVLFVRYVQAEPAQRARMRLLLVTTIGLVVAFGLSVAVEDRFPVPPWWVQAIRAASVVFLLMVPVSVVVGIVRHRLYDIDLVVRRSVAFGLLSLAIAALYFGLSAAPGLALGDQVPVELAVVLTIGAAAAFQPVRRWLERLADRLVFGERVTRYELVTRFGAALEQTVELGELLPRLAETVHTGLGAEWVRVELPSAHAVAGEPSGRADLVVPLERAGEQIGRIECGPKRGGYQPADRELLATLTAQAATAIANVQLTARLAEQVDELALSRARIIAAGDQERRRIERDIHDGAQQQIVALIMKMRLARNQLGRGERTADDVLEELRADTRELLTDLRELAHGIHPPVLGDRGLVAAVEARADRLPLAVTVRAAPGLRERRLGPDVEGAAYFVVCEALTNVVKHSAASAASVNLSTVDDYLEVEVRDAGVGLDGGGGQGLTNLRDRVESLGGRLSVSGAAGTGTTVRAELPVGAGRG</sequence>
<proteinExistence type="predicted"/>
<dbReference type="Gene3D" id="1.20.5.1930">
    <property type="match status" value="1"/>
</dbReference>
<feature type="transmembrane region" description="Helical" evidence="9">
    <location>
        <begin position="298"/>
        <end position="318"/>
    </location>
</feature>
<dbReference type="PANTHER" id="PTHR24421:SF10">
    <property type="entry name" value="NITRATE_NITRITE SENSOR PROTEIN NARQ"/>
    <property type="match status" value="1"/>
</dbReference>
<feature type="transmembrane region" description="Helical" evidence="9">
    <location>
        <begin position="151"/>
        <end position="168"/>
    </location>
</feature>
<dbReference type="EMBL" id="RBXR01000001">
    <property type="protein sequence ID" value="RKT75070.1"/>
    <property type="molecule type" value="Genomic_DNA"/>
</dbReference>
<evidence type="ECO:0000256" key="1">
    <source>
        <dbReference type="ARBA" id="ARBA00000085"/>
    </source>
</evidence>
<evidence type="ECO:0000256" key="7">
    <source>
        <dbReference type="ARBA" id="ARBA00022840"/>
    </source>
</evidence>
<feature type="domain" description="Histidine kinase" evidence="10">
    <location>
        <begin position="608"/>
        <end position="689"/>
    </location>
</feature>
<feature type="transmembrane region" description="Helical" evidence="9">
    <location>
        <begin position="235"/>
        <end position="253"/>
    </location>
</feature>
<dbReference type="GO" id="GO:0046983">
    <property type="term" value="F:protein dimerization activity"/>
    <property type="evidence" value="ECO:0007669"/>
    <property type="project" value="InterPro"/>
</dbReference>
<evidence type="ECO:0000256" key="6">
    <source>
        <dbReference type="ARBA" id="ARBA00022777"/>
    </source>
</evidence>
<name>A0A495XKR5_9PSEU</name>
<evidence type="ECO:0000259" key="10">
    <source>
        <dbReference type="PROSITE" id="PS50109"/>
    </source>
</evidence>
<dbReference type="SUPFAM" id="SSF55781">
    <property type="entry name" value="GAF domain-like"/>
    <property type="match status" value="1"/>
</dbReference>
<dbReference type="InterPro" id="IPR036890">
    <property type="entry name" value="HATPase_C_sf"/>
</dbReference>
<evidence type="ECO:0000256" key="4">
    <source>
        <dbReference type="ARBA" id="ARBA00022679"/>
    </source>
</evidence>
<comment type="catalytic activity">
    <reaction evidence="1">
        <text>ATP + protein L-histidine = ADP + protein N-phospho-L-histidine.</text>
        <dbReference type="EC" id="2.7.13.3"/>
    </reaction>
</comment>
<feature type="transmembrane region" description="Helical" evidence="9">
    <location>
        <begin position="120"/>
        <end position="139"/>
    </location>
</feature>
<keyword evidence="8" id="KW-0902">Two-component regulatory system</keyword>
<dbReference type="Gene3D" id="3.30.565.10">
    <property type="entry name" value="Histidine kinase-like ATPase, C-terminal domain"/>
    <property type="match status" value="1"/>
</dbReference>
<evidence type="ECO:0000256" key="2">
    <source>
        <dbReference type="ARBA" id="ARBA00012438"/>
    </source>
</evidence>
<comment type="caution">
    <text evidence="11">The sequence shown here is derived from an EMBL/GenBank/DDBJ whole genome shotgun (WGS) entry which is preliminary data.</text>
</comment>
<keyword evidence="3" id="KW-0597">Phosphoprotein</keyword>
<dbReference type="InterPro" id="IPR003594">
    <property type="entry name" value="HATPase_dom"/>
</dbReference>
<keyword evidence="12" id="KW-1185">Reference proteome</keyword>
<feature type="transmembrane region" description="Helical" evidence="9">
    <location>
        <begin position="48"/>
        <end position="71"/>
    </location>
</feature>
<dbReference type="GO" id="GO:0000155">
    <property type="term" value="F:phosphorelay sensor kinase activity"/>
    <property type="evidence" value="ECO:0007669"/>
    <property type="project" value="InterPro"/>
</dbReference>
<dbReference type="GO" id="GO:0005524">
    <property type="term" value="F:ATP binding"/>
    <property type="evidence" value="ECO:0007669"/>
    <property type="project" value="UniProtKB-KW"/>
</dbReference>
<dbReference type="AlphaFoldDB" id="A0A495XKR5"/>
<evidence type="ECO:0000256" key="8">
    <source>
        <dbReference type="ARBA" id="ARBA00023012"/>
    </source>
</evidence>
<dbReference type="Proteomes" id="UP000272729">
    <property type="component" value="Unassembled WGS sequence"/>
</dbReference>
<protein>
    <recommendedName>
        <fullName evidence="2">histidine kinase</fullName>
        <ecNumber evidence="2">2.7.13.3</ecNumber>
    </recommendedName>
</protein>
<gene>
    <name evidence="11" type="ORF">DFJ66_8447</name>
</gene>
<feature type="transmembrane region" description="Helical" evidence="9">
    <location>
        <begin position="21"/>
        <end position="42"/>
    </location>
</feature>
<keyword evidence="6 11" id="KW-0418">Kinase</keyword>
<evidence type="ECO:0000313" key="11">
    <source>
        <dbReference type="EMBL" id="RKT75070.1"/>
    </source>
</evidence>
<dbReference type="PROSITE" id="PS50109">
    <property type="entry name" value="HIS_KIN"/>
    <property type="match status" value="1"/>
</dbReference>
<dbReference type="PANTHER" id="PTHR24421">
    <property type="entry name" value="NITRATE/NITRITE SENSOR PROTEIN NARX-RELATED"/>
    <property type="match status" value="1"/>
</dbReference>
<evidence type="ECO:0000256" key="3">
    <source>
        <dbReference type="ARBA" id="ARBA00022553"/>
    </source>
</evidence>
<evidence type="ECO:0000256" key="9">
    <source>
        <dbReference type="SAM" id="Phobius"/>
    </source>
</evidence>
<dbReference type="Pfam" id="PF07730">
    <property type="entry name" value="HisKA_3"/>
    <property type="match status" value="1"/>
</dbReference>
<dbReference type="InterPro" id="IPR029016">
    <property type="entry name" value="GAF-like_dom_sf"/>
</dbReference>
<dbReference type="SUPFAM" id="SSF55874">
    <property type="entry name" value="ATPase domain of HSP90 chaperone/DNA topoisomerase II/histidine kinase"/>
    <property type="match status" value="1"/>
</dbReference>
<dbReference type="InterPro" id="IPR011712">
    <property type="entry name" value="Sig_transdc_His_kin_sub3_dim/P"/>
</dbReference>
<evidence type="ECO:0000256" key="5">
    <source>
        <dbReference type="ARBA" id="ARBA00022741"/>
    </source>
</evidence>
<keyword evidence="5" id="KW-0547">Nucleotide-binding</keyword>
<dbReference type="Gene3D" id="3.30.450.40">
    <property type="match status" value="1"/>
</dbReference>
<reference evidence="11 12" key="1">
    <citation type="submission" date="2018-10" db="EMBL/GenBank/DDBJ databases">
        <title>Sequencing the genomes of 1000 actinobacteria strains.</title>
        <authorList>
            <person name="Klenk H.-P."/>
        </authorList>
    </citation>
    <scope>NUCLEOTIDE SEQUENCE [LARGE SCALE GENOMIC DNA]</scope>
    <source>
        <strain evidence="11 12">DSM 43911</strain>
    </source>
</reference>
<keyword evidence="9" id="KW-0812">Transmembrane</keyword>
<accession>A0A495XKR5</accession>
<dbReference type="GO" id="GO:0016020">
    <property type="term" value="C:membrane"/>
    <property type="evidence" value="ECO:0007669"/>
    <property type="project" value="InterPro"/>
</dbReference>
<keyword evidence="7" id="KW-0067">ATP-binding</keyword>
<feature type="transmembrane region" description="Helical" evidence="9">
    <location>
        <begin position="205"/>
        <end position="223"/>
    </location>
</feature>
<organism evidence="11 12">
    <name type="scientific">Saccharothrix variisporea</name>
    <dbReference type="NCBI Taxonomy" id="543527"/>
    <lineage>
        <taxon>Bacteria</taxon>
        <taxon>Bacillati</taxon>
        <taxon>Actinomycetota</taxon>
        <taxon>Actinomycetes</taxon>
        <taxon>Pseudonocardiales</taxon>
        <taxon>Pseudonocardiaceae</taxon>
        <taxon>Saccharothrix</taxon>
    </lineage>
</organism>